<organism evidence="1 2">
    <name type="scientific">Planktomarina temperata RCA23</name>
    <dbReference type="NCBI Taxonomy" id="666509"/>
    <lineage>
        <taxon>Bacteria</taxon>
        <taxon>Pseudomonadati</taxon>
        <taxon>Pseudomonadota</taxon>
        <taxon>Alphaproteobacteria</taxon>
        <taxon>Rhodobacterales</taxon>
        <taxon>Paracoccaceae</taxon>
        <taxon>Planktomarina</taxon>
    </lineage>
</organism>
<sequence>MKLLSLVKTTAFLLWFTAGMVLVAAGTSMWAVQATFTATRLATEVASTAVRHRKELSATVMRVKAKARLKRMVTMIPLAGLAAGAYFEEQEYQEWLADNPGGSRSEYLCELAAVSSDVIDEVLVGLPAAVQPAPDMLNSMMPTCETN</sequence>
<dbReference type="Proteomes" id="UP000028680">
    <property type="component" value="Chromosome"/>
</dbReference>
<evidence type="ECO:0000313" key="2">
    <source>
        <dbReference type="Proteomes" id="UP000028680"/>
    </source>
</evidence>
<dbReference type="EMBL" id="CP003984">
    <property type="protein sequence ID" value="AII86769.1"/>
    <property type="molecule type" value="Genomic_DNA"/>
</dbReference>
<accession>A0AAN0VI61</accession>
<gene>
    <name evidence="1" type="ORF">RCA23_c12220</name>
</gene>
<keyword evidence="2" id="KW-1185">Reference proteome</keyword>
<protein>
    <submittedName>
        <fullName evidence="1">Uncharacterized protein</fullName>
    </submittedName>
</protein>
<dbReference type="RefSeq" id="WP_044049582.1">
    <property type="nucleotide sequence ID" value="NZ_CP003984.1"/>
</dbReference>
<name>A0AAN0VI61_9RHOB</name>
<dbReference type="KEGG" id="ptp:RCA23_c12220"/>
<proteinExistence type="predicted"/>
<reference evidence="1 2" key="1">
    <citation type="journal article" date="2014" name="ISME J.">
        <title>Adaptation of an abundant Roseobacter RCA organism to pelagic systems revealed by genomic and transcriptomic analyses.</title>
        <authorList>
            <person name="Voget S."/>
            <person name="Wemheuer B."/>
            <person name="Brinkhoff T."/>
            <person name="Vollmers J."/>
            <person name="Dietrich S."/>
            <person name="Giebel H.A."/>
            <person name="Beardsley C."/>
            <person name="Sardemann C."/>
            <person name="Bakenhus I."/>
            <person name="Billerbeck S."/>
            <person name="Daniel R."/>
            <person name="Simon M."/>
        </authorList>
    </citation>
    <scope>NUCLEOTIDE SEQUENCE [LARGE SCALE GENOMIC DNA]</scope>
    <source>
        <strain evidence="1 2">RCA23</strain>
    </source>
</reference>
<dbReference type="AlphaFoldDB" id="A0AAN0VI61"/>
<evidence type="ECO:0000313" key="1">
    <source>
        <dbReference type="EMBL" id="AII86769.1"/>
    </source>
</evidence>